<gene>
    <name evidence="1" type="ORF">LXD69_00210</name>
</gene>
<sequence length="180" mass="21342">MTIDFEYIIDNIKYQEFPELINSEIELILDNSDEINKAIQKFVYDNLKLDLSFNISMGQIAKLGLIDLTINLESKYDFPTSNGIETLKTNKLIDDENDNLDFEEILKEQVQNDKTFLKLFLSVKGFTKINWFRENKNEFYEYIKTGIYKPKQENQTAIFELKDICLTNCESIWFGKYFYV</sequence>
<proteinExistence type="predicted"/>
<keyword evidence="2" id="KW-1185">Reference proteome</keyword>
<accession>A0ABY4HR19</accession>
<organism evidence="1 2">
    <name type="scientific">Flavobacterium sediminilitoris</name>
    <dbReference type="NCBI Taxonomy" id="2024526"/>
    <lineage>
        <taxon>Bacteria</taxon>
        <taxon>Pseudomonadati</taxon>
        <taxon>Bacteroidota</taxon>
        <taxon>Flavobacteriia</taxon>
        <taxon>Flavobacteriales</taxon>
        <taxon>Flavobacteriaceae</taxon>
        <taxon>Flavobacterium</taxon>
    </lineage>
</organism>
<dbReference type="RefSeq" id="WP_246916535.1">
    <property type="nucleotide sequence ID" value="NZ_CP090145.1"/>
</dbReference>
<evidence type="ECO:0000313" key="1">
    <source>
        <dbReference type="EMBL" id="UOX33954.1"/>
    </source>
</evidence>
<evidence type="ECO:0000313" key="2">
    <source>
        <dbReference type="Proteomes" id="UP000830454"/>
    </source>
</evidence>
<protein>
    <submittedName>
        <fullName evidence="1">Uncharacterized protein</fullName>
    </submittedName>
</protein>
<reference evidence="1" key="1">
    <citation type="submission" date="2021-12" db="EMBL/GenBank/DDBJ databases">
        <authorList>
            <person name="Cha I.-T."/>
            <person name="Lee K.-E."/>
            <person name="Park S.-J."/>
        </authorList>
    </citation>
    <scope>NUCLEOTIDE SEQUENCE</scope>
    <source>
        <strain evidence="1">YSM-43</strain>
    </source>
</reference>
<dbReference type="EMBL" id="CP090145">
    <property type="protein sequence ID" value="UOX33954.1"/>
    <property type="molecule type" value="Genomic_DNA"/>
</dbReference>
<name>A0ABY4HR19_9FLAO</name>
<reference evidence="1" key="2">
    <citation type="submission" date="2022-04" db="EMBL/GenBank/DDBJ databases">
        <title>Complete Genome Sequence of Flavobacterium sediminilitoris YSM-43, Isolated from a Tidal Sediment.</title>
        <authorList>
            <person name="Lee P.A."/>
        </authorList>
    </citation>
    <scope>NUCLEOTIDE SEQUENCE</scope>
    <source>
        <strain evidence="1">YSM-43</strain>
    </source>
</reference>
<dbReference type="Proteomes" id="UP000830454">
    <property type="component" value="Chromosome"/>
</dbReference>